<name>A0A967CB28_9PROT</name>
<accession>A0A967CB28</accession>
<evidence type="ECO:0000259" key="1">
    <source>
        <dbReference type="SMART" id="SM01007"/>
    </source>
</evidence>
<gene>
    <name evidence="2" type="ORF">HBA54_05640</name>
</gene>
<dbReference type="Gene3D" id="3.40.225.10">
    <property type="entry name" value="Class II aldolase/adducin N-terminal domain"/>
    <property type="match status" value="1"/>
</dbReference>
<dbReference type="AlphaFoldDB" id="A0A967CB28"/>
<dbReference type="InterPro" id="IPR001303">
    <property type="entry name" value="Aldolase_II/adducin_N"/>
</dbReference>
<organism evidence="2 3">
    <name type="scientific">Pelagibius litoralis</name>
    <dbReference type="NCBI Taxonomy" id="374515"/>
    <lineage>
        <taxon>Bacteria</taxon>
        <taxon>Pseudomonadati</taxon>
        <taxon>Pseudomonadota</taxon>
        <taxon>Alphaproteobacteria</taxon>
        <taxon>Rhodospirillales</taxon>
        <taxon>Rhodovibrionaceae</taxon>
        <taxon>Pelagibius</taxon>
    </lineage>
</organism>
<sequence>MSDFDRLRNSAAFAALLAASARLGRNPLQVQGPGGNASLKGGGAMLVKASGTWLSDAETKDIMVPVDSARFCAALRAGDPTAEDNAAFVPAEENPLGLRPSIETSVHAIFDWPVVIHTHCVATIATALRQDAADVVAARLGDLGAAFVPYAKPGLDLARAIDAATTPETRVLVLGNHGLVVGADTAEEAEALALAVAGRLTPAPPAVEGPMPDLGQFLAGTGWQAVDHRATTAIAHDPDLLSRLRETSFYPDHVIFLGPGILVGEEEETAAEAIDRAGKGAARKMIVFPGRGAAIPAEASPAMQALACCLGDVAARLDPSAKLNRLTPEQEAELLNWDAEKYRQAMDAGDSGGPNPR</sequence>
<dbReference type="SMART" id="SM01007">
    <property type="entry name" value="Aldolase_II"/>
    <property type="match status" value="1"/>
</dbReference>
<dbReference type="SUPFAM" id="SSF53639">
    <property type="entry name" value="AraD/HMP-PK domain-like"/>
    <property type="match status" value="1"/>
</dbReference>
<proteinExistence type="predicted"/>
<feature type="domain" description="Class II aldolase/adducin N-terminal" evidence="1">
    <location>
        <begin position="15"/>
        <end position="204"/>
    </location>
</feature>
<dbReference type="Proteomes" id="UP000761264">
    <property type="component" value="Unassembled WGS sequence"/>
</dbReference>
<dbReference type="Pfam" id="PF00596">
    <property type="entry name" value="Aldolase_II"/>
    <property type="match status" value="1"/>
</dbReference>
<dbReference type="InterPro" id="IPR036409">
    <property type="entry name" value="Aldolase_II/adducin_N_sf"/>
</dbReference>
<dbReference type="EMBL" id="JAAQPH010000003">
    <property type="protein sequence ID" value="NIA68068.1"/>
    <property type="molecule type" value="Genomic_DNA"/>
</dbReference>
<evidence type="ECO:0000313" key="2">
    <source>
        <dbReference type="EMBL" id="NIA68068.1"/>
    </source>
</evidence>
<dbReference type="RefSeq" id="WP_167222245.1">
    <property type="nucleotide sequence ID" value="NZ_JAAQPH010000003.1"/>
</dbReference>
<reference evidence="2" key="1">
    <citation type="submission" date="2020-03" db="EMBL/GenBank/DDBJ databases">
        <title>Genome of Pelagibius litoralis DSM 21314T.</title>
        <authorList>
            <person name="Wang G."/>
        </authorList>
    </citation>
    <scope>NUCLEOTIDE SEQUENCE</scope>
    <source>
        <strain evidence="2">DSM 21314</strain>
    </source>
</reference>
<protein>
    <submittedName>
        <fullName evidence="2">Class II aldolase</fullName>
    </submittedName>
</protein>
<evidence type="ECO:0000313" key="3">
    <source>
        <dbReference type="Proteomes" id="UP000761264"/>
    </source>
</evidence>
<comment type="caution">
    <text evidence="2">The sequence shown here is derived from an EMBL/GenBank/DDBJ whole genome shotgun (WGS) entry which is preliminary data.</text>
</comment>
<keyword evidence="3" id="KW-1185">Reference proteome</keyword>